<evidence type="ECO:0000313" key="10">
    <source>
        <dbReference type="EMBL" id="ABI34234.1"/>
    </source>
</evidence>
<dbReference type="SMART" id="SM00355">
    <property type="entry name" value="ZnF_C2H2"/>
    <property type="match status" value="4"/>
</dbReference>
<dbReference type="EMBL" id="BT028853">
    <property type="protein sequence ID" value="ABI34234.1"/>
    <property type="molecule type" value="mRNA"/>
</dbReference>
<dbReference type="VEuPathDB" id="VectorBase:FBgn0030009"/>
<evidence type="ECO:0000256" key="5">
    <source>
        <dbReference type="ARBA" id="ARBA00023242"/>
    </source>
</evidence>
<evidence type="ECO:0000256" key="6">
    <source>
        <dbReference type="ARBA" id="ARBA00037948"/>
    </source>
</evidence>
<dbReference type="HOGENOM" id="CLU_002678_42_7_1"/>
<keyword evidence="4" id="KW-0862">Zinc</keyword>
<dbReference type="SUPFAM" id="SSF57667">
    <property type="entry name" value="beta-beta-alpha zinc fingers"/>
    <property type="match status" value="2"/>
</dbReference>
<dbReference type="PROSITE" id="PS00028">
    <property type="entry name" value="ZINC_FINGER_C2H2_1"/>
    <property type="match status" value="3"/>
</dbReference>
<keyword evidence="1" id="KW-0479">Metal-binding</keyword>
<dbReference type="Pfam" id="PF00096">
    <property type="entry name" value="zf-C2H2"/>
    <property type="match status" value="2"/>
</dbReference>
<accession>Q9W3J3</accession>
<dbReference type="AlphaFoldDB" id="Q0IGR7"/>
<evidence type="ECO:0000259" key="8">
    <source>
        <dbReference type="PROSITE" id="PS50157"/>
    </source>
</evidence>
<dbReference type="GO" id="GO:0008270">
    <property type="term" value="F:zinc ion binding"/>
    <property type="evidence" value="ECO:0007669"/>
    <property type="project" value="UniProtKB-KW"/>
</dbReference>
<gene>
    <name evidence="10" type="ORF">CG15336</name>
</gene>
<dbReference type="PANTHER" id="PTHR24388">
    <property type="entry name" value="ZINC FINGER PROTEIN"/>
    <property type="match status" value="1"/>
</dbReference>
<evidence type="ECO:0000256" key="1">
    <source>
        <dbReference type="ARBA" id="ARBA00022723"/>
    </source>
</evidence>
<feature type="domain" description="C2H2-type" evidence="8">
    <location>
        <begin position="125"/>
        <end position="152"/>
    </location>
</feature>
<dbReference type="InterPro" id="IPR036236">
    <property type="entry name" value="Znf_C2H2_sf"/>
</dbReference>
<keyword evidence="3 7" id="KW-0863">Zinc-finger</keyword>
<protein>
    <submittedName>
        <fullName evidence="9">RT01028p</fullName>
    </submittedName>
    <submittedName>
        <fullName evidence="10">RT01128p</fullName>
    </submittedName>
</protein>
<proteinExistence type="evidence at transcript level"/>
<keyword evidence="5" id="KW-0539">Nucleus</keyword>
<dbReference type="PROSITE" id="PS50157">
    <property type="entry name" value="ZINC_FINGER_C2H2_2"/>
    <property type="match status" value="4"/>
</dbReference>
<evidence type="ECO:0000256" key="2">
    <source>
        <dbReference type="ARBA" id="ARBA00022737"/>
    </source>
</evidence>
<evidence type="ECO:0000256" key="4">
    <source>
        <dbReference type="ARBA" id="ARBA00022833"/>
    </source>
</evidence>
<dbReference type="FunFam" id="3.30.160.60:FF:003186">
    <property type="entry name" value="RT01028p"/>
    <property type="match status" value="1"/>
</dbReference>
<dbReference type="InterPro" id="IPR013087">
    <property type="entry name" value="Znf_C2H2_type"/>
</dbReference>
<accession>Q0IGR7</accession>
<feature type="domain" description="C2H2-type" evidence="8">
    <location>
        <begin position="37"/>
        <end position="64"/>
    </location>
</feature>
<organism evidence="10">
    <name type="scientific">Drosophila melanogaster</name>
    <name type="common">Fruit fly</name>
    <dbReference type="NCBI Taxonomy" id="7227"/>
    <lineage>
        <taxon>Eukaryota</taxon>
        <taxon>Metazoa</taxon>
        <taxon>Ecdysozoa</taxon>
        <taxon>Arthropoda</taxon>
        <taxon>Hexapoda</taxon>
        <taxon>Insecta</taxon>
        <taxon>Pterygota</taxon>
        <taxon>Neoptera</taxon>
        <taxon>Endopterygota</taxon>
        <taxon>Diptera</taxon>
        <taxon>Brachycera</taxon>
        <taxon>Muscomorpha</taxon>
        <taxon>Ephydroidea</taxon>
        <taxon>Drosophilidae</taxon>
        <taxon>Drosophila</taxon>
        <taxon>Sophophora</taxon>
    </lineage>
</organism>
<feature type="domain" description="C2H2-type" evidence="8">
    <location>
        <begin position="97"/>
        <end position="124"/>
    </location>
</feature>
<comment type="similarity">
    <text evidence="6">Belongs to the snail C2H2-type zinc-finger protein family.</text>
</comment>
<keyword evidence="2" id="KW-0677">Repeat</keyword>
<reference evidence="10" key="1">
    <citation type="submission" date="2006-08" db="EMBL/GenBank/DDBJ databases">
        <authorList>
            <person name="Stapleton M."/>
            <person name="Carlson J."/>
            <person name="Chavez C."/>
            <person name="Frise E."/>
            <person name="George R."/>
            <person name="Pacleb J."/>
            <person name="Park S."/>
            <person name="Wan K."/>
            <person name="Yu C."/>
            <person name="Celniker S."/>
        </authorList>
    </citation>
    <scope>NUCLEOTIDE SEQUENCE</scope>
</reference>
<dbReference type="Bgee" id="FBgn0030009">
    <property type="expression patterns" value="Expressed in midgut and 2 other cell types or tissues"/>
</dbReference>
<dbReference type="FunFam" id="3.30.160.60:FF:003784">
    <property type="entry name" value="Zinc finger and BTB domain-containing protein 40"/>
    <property type="match status" value="1"/>
</dbReference>
<dbReference type="IntAct" id="Q0IGR7">
    <property type="interactions" value="1"/>
</dbReference>
<evidence type="ECO:0000256" key="7">
    <source>
        <dbReference type="PROSITE-ProRule" id="PRU00042"/>
    </source>
</evidence>
<feature type="domain" description="C2H2-type" evidence="8">
    <location>
        <begin position="65"/>
        <end position="94"/>
    </location>
</feature>
<dbReference type="Gene3D" id="3.30.160.60">
    <property type="entry name" value="Classic Zinc Finger"/>
    <property type="match status" value="3"/>
</dbReference>
<sequence>MVLDGVRLTIVPTIRFGTRGPTMSAERPAASSDNRRLMCEFCGYRTRIYWNLQIHRRRHTGEMPFSCQQCQARFPASYQLKSHLERHLDAGERRQRHICTDCNVGFSSSRALYHHRTLHEDGKRFKCSQCDKSFAQAAGYAQHKRIHRQRNQRATETTDLKDLQIKRVVSSVFHRREFNTA</sequence>
<dbReference type="OrthoDB" id="9411774at2759"/>
<dbReference type="InterPro" id="IPR050527">
    <property type="entry name" value="Snail/Krueppel_Znf"/>
</dbReference>
<dbReference type="PANTHER" id="PTHR24388:SF53">
    <property type="entry name" value="CHORION TRANSCRIPTION FACTOR CF2-RELATED"/>
    <property type="match status" value="1"/>
</dbReference>
<dbReference type="ExpressionAtlas" id="Q0IGR7">
    <property type="expression patterns" value="baseline and differential"/>
</dbReference>
<dbReference type="UCSC" id="CG15336-RB">
    <property type="organism name" value="d. melanogaster"/>
</dbReference>
<dbReference type="EMBL" id="BT028821">
    <property type="protein sequence ID" value="ABI34202.1"/>
    <property type="molecule type" value="mRNA"/>
</dbReference>
<evidence type="ECO:0000313" key="9">
    <source>
        <dbReference type="EMBL" id="ABI34202.1"/>
    </source>
</evidence>
<name>Q0IGR7_DROME</name>
<evidence type="ECO:0000256" key="3">
    <source>
        <dbReference type="ARBA" id="ARBA00022771"/>
    </source>
</evidence>
<dbReference type="FunFam" id="3.30.160.60:FF:002061">
    <property type="entry name" value="Uncharacterized protein"/>
    <property type="match status" value="1"/>
</dbReference>